<dbReference type="EMBL" id="PPPX01000001">
    <property type="protein sequence ID" value="POA09961.1"/>
    <property type="molecule type" value="Genomic_DNA"/>
</dbReference>
<protein>
    <submittedName>
        <fullName evidence="1">Uncharacterized protein</fullName>
    </submittedName>
</protein>
<organism evidence="1 2">
    <name type="scientific">Staphylococcus argensis</name>
    <dbReference type="NCBI Taxonomy" id="1607738"/>
    <lineage>
        <taxon>Bacteria</taxon>
        <taxon>Bacillati</taxon>
        <taxon>Bacillota</taxon>
        <taxon>Bacilli</taxon>
        <taxon>Bacillales</taxon>
        <taxon>Staphylococcaceae</taxon>
        <taxon>Staphylococcus</taxon>
    </lineage>
</organism>
<reference evidence="1 2" key="1">
    <citation type="submission" date="2017-08" db="EMBL/GenBank/DDBJ databases">
        <title>Draft genome sequences of 64 type strains of genus Staph aureus.</title>
        <authorList>
            <person name="Cole K."/>
            <person name="Golubchik T."/>
            <person name="Russell J."/>
            <person name="Foster D."/>
            <person name="Llewelyn M."/>
            <person name="Wilson D."/>
            <person name="Crook D."/>
            <person name="Paul J."/>
        </authorList>
    </citation>
    <scope>NUCLEOTIDE SEQUENCE [LARGE SCALE GENOMIC DNA]</scope>
    <source>
        <strain evidence="1 2">DSM 29875</strain>
    </source>
</reference>
<dbReference type="OrthoDB" id="2394804at2"/>
<name>A0A2K4FF69_9STAP</name>
<accession>A0A2K4FF69</accession>
<gene>
    <name evidence="1" type="ORF">CD039_04225</name>
</gene>
<keyword evidence="2" id="KW-1185">Reference proteome</keyword>
<dbReference type="AlphaFoldDB" id="A0A2K4FF69"/>
<comment type="caution">
    <text evidence="1">The sequence shown here is derived from an EMBL/GenBank/DDBJ whole genome shotgun (WGS) entry which is preliminary data.</text>
</comment>
<evidence type="ECO:0000313" key="1">
    <source>
        <dbReference type="EMBL" id="POA09961.1"/>
    </source>
</evidence>
<evidence type="ECO:0000313" key="2">
    <source>
        <dbReference type="Proteomes" id="UP000242712"/>
    </source>
</evidence>
<sequence>MCGGNSSFGIDNHFQLQLYMTENGCQLEMTTFFKKIFNSLLKGAIKAISRSIFSKDCQKKDVYLLTELRYDVVYKQLRNHMN</sequence>
<dbReference type="Proteomes" id="UP000242712">
    <property type="component" value="Unassembled WGS sequence"/>
</dbReference>
<proteinExistence type="predicted"/>